<feature type="domain" description="HTH marR-type" evidence="4">
    <location>
        <begin position="8"/>
        <end position="140"/>
    </location>
</feature>
<dbReference type="OrthoDB" id="9799747at2"/>
<dbReference type="SUPFAM" id="SSF46785">
    <property type="entry name" value="Winged helix' DNA-binding domain"/>
    <property type="match status" value="1"/>
</dbReference>
<dbReference type="Pfam" id="PF01047">
    <property type="entry name" value="MarR"/>
    <property type="match status" value="1"/>
</dbReference>
<protein>
    <submittedName>
        <fullName evidence="5">MarR family transcriptional regulator</fullName>
    </submittedName>
</protein>
<dbReference type="PROSITE" id="PS50995">
    <property type="entry name" value="HTH_MARR_2"/>
    <property type="match status" value="1"/>
</dbReference>
<evidence type="ECO:0000256" key="3">
    <source>
        <dbReference type="ARBA" id="ARBA00023163"/>
    </source>
</evidence>
<name>A0A4Q1SIZ8_9BACT</name>
<dbReference type="InterPro" id="IPR000835">
    <property type="entry name" value="HTH_MarR-typ"/>
</dbReference>
<sequence length="148" mass="16437">MATKKIEGTHVFLVLWKSYRALSRVAEESMERVGLCSSDFRVLEALLHKGPLPVNVIGEKVELTTGSITTAVDRMESKGLVMRRLHEEDKRVRLVELTAKGRKLIEKAFAEHAADMEQAAGILSREERTTLVSLLKKLGLSAGTHDAK</sequence>
<dbReference type="AlphaFoldDB" id="A0A4Q1SIZ8"/>
<keyword evidence="1" id="KW-0805">Transcription regulation</keyword>
<comment type="caution">
    <text evidence="5">The sequence shown here is derived from an EMBL/GenBank/DDBJ whole genome shotgun (WGS) entry which is preliminary data.</text>
</comment>
<dbReference type="InterPro" id="IPR036390">
    <property type="entry name" value="WH_DNA-bd_sf"/>
</dbReference>
<dbReference type="PANTHER" id="PTHR42756:SF1">
    <property type="entry name" value="TRANSCRIPTIONAL REPRESSOR OF EMRAB OPERON"/>
    <property type="match status" value="1"/>
</dbReference>
<dbReference type="RefSeq" id="WP_129207380.1">
    <property type="nucleotide sequence ID" value="NZ_BMGU01000001.1"/>
</dbReference>
<evidence type="ECO:0000259" key="4">
    <source>
        <dbReference type="PROSITE" id="PS50995"/>
    </source>
</evidence>
<dbReference type="GO" id="GO:0003677">
    <property type="term" value="F:DNA binding"/>
    <property type="evidence" value="ECO:0007669"/>
    <property type="project" value="UniProtKB-KW"/>
</dbReference>
<proteinExistence type="predicted"/>
<keyword evidence="3" id="KW-0804">Transcription</keyword>
<keyword evidence="2" id="KW-0238">DNA-binding</keyword>
<evidence type="ECO:0000256" key="1">
    <source>
        <dbReference type="ARBA" id="ARBA00023015"/>
    </source>
</evidence>
<reference evidence="5 6" key="1">
    <citation type="journal article" date="2016" name="Int. J. Syst. Evol. Microbiol.">
        <title>Acidipila dinghuensis sp. nov., an acidobacterium isolated from forest soil.</title>
        <authorList>
            <person name="Jiang Y.W."/>
            <person name="Wang J."/>
            <person name="Chen M.H."/>
            <person name="Lv Y.Y."/>
            <person name="Qiu L.H."/>
        </authorList>
    </citation>
    <scope>NUCLEOTIDE SEQUENCE [LARGE SCALE GENOMIC DNA]</scope>
    <source>
        <strain evidence="5 6">DHOF10</strain>
    </source>
</reference>
<dbReference type="EMBL" id="SDMK01000001">
    <property type="protein sequence ID" value="RXS97601.1"/>
    <property type="molecule type" value="Genomic_DNA"/>
</dbReference>
<evidence type="ECO:0000256" key="2">
    <source>
        <dbReference type="ARBA" id="ARBA00023125"/>
    </source>
</evidence>
<dbReference type="GO" id="GO:0003700">
    <property type="term" value="F:DNA-binding transcription factor activity"/>
    <property type="evidence" value="ECO:0007669"/>
    <property type="project" value="InterPro"/>
</dbReference>
<dbReference type="PRINTS" id="PR00598">
    <property type="entry name" value="HTHMARR"/>
</dbReference>
<dbReference type="InterPro" id="IPR036388">
    <property type="entry name" value="WH-like_DNA-bd_sf"/>
</dbReference>
<gene>
    <name evidence="5" type="ORF">ESZ00_06875</name>
</gene>
<keyword evidence="6" id="KW-1185">Reference proteome</keyword>
<evidence type="ECO:0000313" key="6">
    <source>
        <dbReference type="Proteomes" id="UP000290253"/>
    </source>
</evidence>
<dbReference type="Proteomes" id="UP000290253">
    <property type="component" value="Unassembled WGS sequence"/>
</dbReference>
<dbReference type="PANTHER" id="PTHR42756">
    <property type="entry name" value="TRANSCRIPTIONAL REGULATOR, MARR"/>
    <property type="match status" value="1"/>
</dbReference>
<dbReference type="SMART" id="SM00347">
    <property type="entry name" value="HTH_MARR"/>
    <property type="match status" value="1"/>
</dbReference>
<dbReference type="Gene3D" id="1.10.10.10">
    <property type="entry name" value="Winged helix-like DNA-binding domain superfamily/Winged helix DNA-binding domain"/>
    <property type="match status" value="1"/>
</dbReference>
<organism evidence="5 6">
    <name type="scientific">Silvibacterium dinghuense</name>
    <dbReference type="NCBI Taxonomy" id="1560006"/>
    <lineage>
        <taxon>Bacteria</taxon>
        <taxon>Pseudomonadati</taxon>
        <taxon>Acidobacteriota</taxon>
        <taxon>Terriglobia</taxon>
        <taxon>Terriglobales</taxon>
        <taxon>Acidobacteriaceae</taxon>
        <taxon>Silvibacterium</taxon>
    </lineage>
</organism>
<accession>A0A4Q1SIZ8</accession>
<evidence type="ECO:0000313" key="5">
    <source>
        <dbReference type="EMBL" id="RXS97601.1"/>
    </source>
</evidence>